<protein>
    <recommendedName>
        <fullName evidence="11">ATP-binding protein Uup</fullName>
        <ecNumber evidence="11">3.6.1.-</ecNumber>
    </recommendedName>
</protein>
<dbReference type="SMART" id="SM00382">
    <property type="entry name" value="AAA"/>
    <property type="match status" value="2"/>
</dbReference>
<name>N9CTB0_ACIJO</name>
<dbReference type="InterPro" id="IPR017871">
    <property type="entry name" value="ABC_transporter-like_CS"/>
</dbReference>
<comment type="subcellular location">
    <subcellularLocation>
        <location evidence="11">Cytoplasm</location>
    </subcellularLocation>
    <text evidence="11">Associates with ribosomes.</text>
</comment>
<keyword evidence="6 11" id="KW-0067">ATP-binding</keyword>
<dbReference type="PANTHER" id="PTHR42855:SF1">
    <property type="entry name" value="ABC TRANSPORTER DOMAIN-CONTAINING PROTEIN"/>
    <property type="match status" value="1"/>
</dbReference>
<organism evidence="13 14">
    <name type="scientific">Acinetobacter johnsonii ANC 3681</name>
    <dbReference type="NCBI Taxonomy" id="1217662"/>
    <lineage>
        <taxon>Bacteria</taxon>
        <taxon>Pseudomonadati</taxon>
        <taxon>Pseudomonadota</taxon>
        <taxon>Gammaproteobacteria</taxon>
        <taxon>Moraxellales</taxon>
        <taxon>Moraxellaceae</taxon>
        <taxon>Acinetobacter</taxon>
    </lineage>
</organism>
<dbReference type="SUPFAM" id="SSF52540">
    <property type="entry name" value="P-loop containing nucleoside triphosphate hydrolases"/>
    <property type="match status" value="2"/>
</dbReference>
<accession>N9CTB0</accession>
<keyword evidence="7 11" id="KW-0238">DNA-binding</keyword>
<dbReference type="InterPro" id="IPR003593">
    <property type="entry name" value="AAA+_ATPase"/>
</dbReference>
<dbReference type="InterPro" id="IPR032524">
    <property type="entry name" value="ABC_tran_C"/>
</dbReference>
<keyword evidence="5 11" id="KW-0378">Hydrolase</keyword>
<keyword evidence="2 11" id="KW-0677">Repeat</keyword>
<evidence type="ECO:0000256" key="9">
    <source>
        <dbReference type="ARBA" id="ARBA00049360"/>
    </source>
</evidence>
<dbReference type="GO" id="GO:0043022">
    <property type="term" value="F:ribosome binding"/>
    <property type="evidence" value="ECO:0007669"/>
    <property type="project" value="UniProtKB-UniRule"/>
</dbReference>
<gene>
    <name evidence="11" type="primary">uup</name>
    <name evidence="13" type="ORF">F946_00716</name>
</gene>
<comment type="similarity">
    <text evidence="10 11">Belongs to the ABC transporter superfamily. ABCF family. Uup subfamily.</text>
</comment>
<comment type="function">
    <text evidence="11">Probably plays a role in ribosome assembly or function. May be involved in resolution of branched DNA intermediates that result from template switching in postreplication gaps. Binds DNA and has ATPase activity.</text>
</comment>
<dbReference type="GO" id="GO:0003677">
    <property type="term" value="F:DNA binding"/>
    <property type="evidence" value="ECO:0007669"/>
    <property type="project" value="UniProtKB-UniRule"/>
</dbReference>
<dbReference type="InterPro" id="IPR043686">
    <property type="entry name" value="Uup"/>
</dbReference>
<dbReference type="Pfam" id="PF00005">
    <property type="entry name" value="ABC_tran"/>
    <property type="match status" value="2"/>
</dbReference>
<dbReference type="GO" id="GO:0006281">
    <property type="term" value="P:DNA repair"/>
    <property type="evidence" value="ECO:0007669"/>
    <property type="project" value="UniProtKB-KW"/>
</dbReference>
<evidence type="ECO:0000256" key="8">
    <source>
        <dbReference type="ARBA" id="ARBA00023204"/>
    </source>
</evidence>
<dbReference type="FunFam" id="3.40.50.300:FF:000309">
    <property type="entry name" value="ABC transporter ATP-binding protein"/>
    <property type="match status" value="1"/>
</dbReference>
<evidence type="ECO:0000256" key="4">
    <source>
        <dbReference type="ARBA" id="ARBA00022763"/>
    </source>
</evidence>
<feature type="binding site" evidence="11">
    <location>
        <begin position="352"/>
        <end position="359"/>
    </location>
    <ligand>
        <name>ATP</name>
        <dbReference type="ChEBI" id="CHEBI:30616"/>
        <label>2</label>
    </ligand>
</feature>
<evidence type="ECO:0000313" key="14">
    <source>
        <dbReference type="Proteomes" id="UP000018444"/>
    </source>
</evidence>
<dbReference type="FunFam" id="3.40.50.300:FF:000011">
    <property type="entry name" value="Putative ABC transporter ATP-binding component"/>
    <property type="match status" value="1"/>
</dbReference>
<dbReference type="Proteomes" id="UP000018444">
    <property type="component" value="Unassembled WGS sequence"/>
</dbReference>
<evidence type="ECO:0000256" key="7">
    <source>
        <dbReference type="ARBA" id="ARBA00023125"/>
    </source>
</evidence>
<comment type="caution">
    <text evidence="13">The sequence shown here is derived from an EMBL/GenBank/DDBJ whole genome shotgun (WGS) entry which is preliminary data.</text>
</comment>
<keyword evidence="1 11" id="KW-0963">Cytoplasm</keyword>
<dbReference type="GO" id="GO:0005524">
    <property type="term" value="F:ATP binding"/>
    <property type="evidence" value="ECO:0007669"/>
    <property type="project" value="UniProtKB-UniRule"/>
</dbReference>
<dbReference type="InterPro" id="IPR027417">
    <property type="entry name" value="P-loop_NTPase"/>
</dbReference>
<dbReference type="PROSITE" id="PS00211">
    <property type="entry name" value="ABC_TRANSPORTER_1"/>
    <property type="match status" value="1"/>
</dbReference>
<feature type="domain" description="ABC transporter" evidence="12">
    <location>
        <begin position="4"/>
        <end position="252"/>
    </location>
</feature>
<evidence type="ECO:0000256" key="2">
    <source>
        <dbReference type="ARBA" id="ARBA00022737"/>
    </source>
</evidence>
<proteinExistence type="inferred from homology"/>
<dbReference type="Gene3D" id="1.10.287.380">
    <property type="entry name" value="Valyl-tRNA synthetase, C-terminal domain"/>
    <property type="match status" value="1"/>
</dbReference>
<dbReference type="Pfam" id="PF12848">
    <property type="entry name" value="ABC_tran_Xtn"/>
    <property type="match status" value="1"/>
</dbReference>
<comment type="catalytic activity">
    <reaction evidence="9 11">
        <text>ATP + H2O = ADP + phosphate + H(+)</text>
        <dbReference type="Rhea" id="RHEA:13065"/>
        <dbReference type="ChEBI" id="CHEBI:15377"/>
        <dbReference type="ChEBI" id="CHEBI:15378"/>
        <dbReference type="ChEBI" id="CHEBI:30616"/>
        <dbReference type="ChEBI" id="CHEBI:43474"/>
        <dbReference type="ChEBI" id="CHEBI:456216"/>
    </reaction>
</comment>
<dbReference type="InterPro" id="IPR003439">
    <property type="entry name" value="ABC_transporter-like_ATP-bd"/>
</dbReference>
<evidence type="ECO:0000256" key="1">
    <source>
        <dbReference type="ARBA" id="ARBA00022490"/>
    </source>
</evidence>
<sequence>MAYITLRDVQLAFGGPALLDGANFSLERGERVCLIGRNGEGKSTLLKLIEGSLLPDSGEVSLQNGITISMLAQDVPMDSGKVADIVADGAGEAADVLRAYHEASDACVLGDMDACDRMGNLQHKMDMLDGWALETKVNSILSKMGLDPDADLADLSGGRKRRVLLARALLTQPDVLLLDEPTNHLDVESIEWLEKFLLDQNNLTLLFISHDRSFVDSIATRIVELDRGTLRSYEGNYSRYLELKAMQMEAEEKQNALFDKRLAEEEVWIRQGIKARRTRNEGRVRALKELREQSKARRSQQGKVSMATQDANRSGKLVFDIEHLSVAFGNQEPIIKDFSALVLRGDRIGLVGDNGVGKTTLIKAILGEIEHGGSVKTGTQLEVAYFDQLRNALDLEKSVKDNVSEGSDFVDVNGNRRHIYSYLQDFLFSPERARTPVKALSGGERNRILLAKLLLKPSNLIVMDEPTNDLDMVTLELLEEMLGGYKGTLLLISHDRAFMDNVVTSTWVFDGKGHIDEYIGGYQDYLEQRPDDKVVDQKSDVKKALAKADAAPKKAKLSYKDQRALEQLPAEMEALEKEQAEINALLADGSLFISNADKAMTLSNRLTEIDELLLEKLERWEELENLTK</sequence>
<feature type="domain" description="ABC transporter" evidence="12">
    <location>
        <begin position="319"/>
        <end position="538"/>
    </location>
</feature>
<evidence type="ECO:0000256" key="6">
    <source>
        <dbReference type="ARBA" id="ARBA00022840"/>
    </source>
</evidence>
<dbReference type="HOGENOM" id="CLU_000604_36_0_6"/>
<dbReference type="InterPro" id="IPR037118">
    <property type="entry name" value="Val-tRNA_synth_C_sf"/>
</dbReference>
<keyword evidence="3 11" id="KW-0547">Nucleotide-binding</keyword>
<dbReference type="InterPro" id="IPR032781">
    <property type="entry name" value="ABC_tran_Xtn"/>
</dbReference>
<dbReference type="PROSITE" id="PS50893">
    <property type="entry name" value="ABC_TRANSPORTER_2"/>
    <property type="match status" value="2"/>
</dbReference>
<reference evidence="13 14" key="1">
    <citation type="submission" date="2013-02" db="EMBL/GenBank/DDBJ databases">
        <title>The Genome Sequence of Acinetobacter johnsonii ANC 3681.</title>
        <authorList>
            <consortium name="The Broad Institute Genome Sequencing Platform"/>
            <consortium name="The Broad Institute Genome Sequencing Center for Infectious Disease"/>
            <person name="Cerqueira G."/>
            <person name="Feldgarden M."/>
            <person name="Courvalin P."/>
            <person name="Perichon B."/>
            <person name="Grillot-Courvalin C."/>
            <person name="Clermont D."/>
            <person name="Rocha E."/>
            <person name="Yoon E.-J."/>
            <person name="Nemec A."/>
            <person name="Walker B."/>
            <person name="Young S.K."/>
            <person name="Zeng Q."/>
            <person name="Gargeya S."/>
            <person name="Fitzgerald M."/>
            <person name="Haas B."/>
            <person name="Abouelleil A."/>
            <person name="Alvarado L."/>
            <person name="Arachchi H.M."/>
            <person name="Berlin A.M."/>
            <person name="Chapman S.B."/>
            <person name="Dewar J."/>
            <person name="Goldberg J."/>
            <person name="Griggs A."/>
            <person name="Gujja S."/>
            <person name="Hansen M."/>
            <person name="Howarth C."/>
            <person name="Imamovic A."/>
            <person name="Larimer J."/>
            <person name="McCowan C."/>
            <person name="Murphy C."/>
            <person name="Neiman D."/>
            <person name="Pearson M."/>
            <person name="Priest M."/>
            <person name="Roberts A."/>
            <person name="Saif S."/>
            <person name="Shea T."/>
            <person name="Sisk P."/>
            <person name="Sykes S."/>
            <person name="Wortman J."/>
            <person name="Nusbaum C."/>
            <person name="Birren B."/>
        </authorList>
    </citation>
    <scope>NUCLEOTIDE SEQUENCE [LARGE SCALE GENOMIC DNA]</scope>
    <source>
        <strain evidence="13 14">ANC 3681</strain>
    </source>
</reference>
<dbReference type="EMBL" id="APPZ01000004">
    <property type="protein sequence ID" value="ENV73779.1"/>
    <property type="molecule type" value="Genomic_DNA"/>
</dbReference>
<dbReference type="RefSeq" id="WP_004978967.1">
    <property type="nucleotide sequence ID" value="NZ_KB849704.1"/>
</dbReference>
<keyword evidence="8 11" id="KW-0234">DNA repair</keyword>
<evidence type="ECO:0000256" key="5">
    <source>
        <dbReference type="ARBA" id="ARBA00022801"/>
    </source>
</evidence>
<feature type="binding site" evidence="11">
    <location>
        <begin position="36"/>
        <end position="43"/>
    </location>
    <ligand>
        <name>ATP</name>
        <dbReference type="ChEBI" id="CHEBI:30616"/>
        <label>1</label>
    </ligand>
</feature>
<dbReference type="InterPro" id="IPR051309">
    <property type="entry name" value="ABCF_ATPase"/>
</dbReference>
<dbReference type="PANTHER" id="PTHR42855">
    <property type="entry name" value="ABC TRANSPORTER ATP-BINDING SUBUNIT"/>
    <property type="match status" value="1"/>
</dbReference>
<evidence type="ECO:0000256" key="10">
    <source>
        <dbReference type="ARBA" id="ARBA00061478"/>
    </source>
</evidence>
<dbReference type="AlphaFoldDB" id="N9CTB0"/>
<dbReference type="Pfam" id="PF16326">
    <property type="entry name" value="ABC_tran_CTD"/>
    <property type="match status" value="1"/>
</dbReference>
<evidence type="ECO:0000256" key="3">
    <source>
        <dbReference type="ARBA" id="ARBA00022741"/>
    </source>
</evidence>
<dbReference type="GeneID" id="56337937"/>
<dbReference type="GO" id="GO:0005737">
    <property type="term" value="C:cytoplasm"/>
    <property type="evidence" value="ECO:0007669"/>
    <property type="project" value="UniProtKB-SubCell"/>
</dbReference>
<dbReference type="CDD" id="cd03221">
    <property type="entry name" value="ABCF_EF-3"/>
    <property type="match status" value="2"/>
</dbReference>
<keyword evidence="4 11" id="KW-0227">DNA damage</keyword>
<evidence type="ECO:0000259" key="12">
    <source>
        <dbReference type="PROSITE" id="PS50893"/>
    </source>
</evidence>
<evidence type="ECO:0000313" key="13">
    <source>
        <dbReference type="EMBL" id="ENV73779.1"/>
    </source>
</evidence>
<dbReference type="HAMAP" id="MF_00848">
    <property type="entry name" value="Uup"/>
    <property type="match status" value="1"/>
</dbReference>
<dbReference type="GO" id="GO:0016887">
    <property type="term" value="F:ATP hydrolysis activity"/>
    <property type="evidence" value="ECO:0007669"/>
    <property type="project" value="UniProtKB-UniRule"/>
</dbReference>
<dbReference type="Gene3D" id="3.40.50.300">
    <property type="entry name" value="P-loop containing nucleotide triphosphate hydrolases"/>
    <property type="match status" value="2"/>
</dbReference>
<dbReference type="EC" id="3.6.1.-" evidence="11"/>
<dbReference type="PATRIC" id="fig|1217662.4.peg.691"/>
<evidence type="ECO:0000256" key="11">
    <source>
        <dbReference type="HAMAP-Rule" id="MF_00848"/>
    </source>
</evidence>